<dbReference type="Proteomes" id="UP001381693">
    <property type="component" value="Unassembled WGS sequence"/>
</dbReference>
<proteinExistence type="predicted"/>
<evidence type="ECO:0000313" key="2">
    <source>
        <dbReference type="Proteomes" id="UP001381693"/>
    </source>
</evidence>
<protein>
    <submittedName>
        <fullName evidence="1">Uncharacterized protein</fullName>
    </submittedName>
</protein>
<evidence type="ECO:0000313" key="1">
    <source>
        <dbReference type="EMBL" id="KAK7066394.1"/>
    </source>
</evidence>
<gene>
    <name evidence="1" type="ORF">SK128_013546</name>
</gene>
<dbReference type="AlphaFoldDB" id="A0AAN8WU39"/>
<accession>A0AAN8WU39</accession>
<dbReference type="EMBL" id="JAXCGZ010019222">
    <property type="protein sequence ID" value="KAK7066394.1"/>
    <property type="molecule type" value="Genomic_DNA"/>
</dbReference>
<name>A0AAN8WU39_HALRR</name>
<reference evidence="1 2" key="1">
    <citation type="submission" date="2023-11" db="EMBL/GenBank/DDBJ databases">
        <title>Halocaridina rubra genome assembly.</title>
        <authorList>
            <person name="Smith C."/>
        </authorList>
    </citation>
    <scope>NUCLEOTIDE SEQUENCE [LARGE SCALE GENOMIC DNA]</scope>
    <source>
        <strain evidence="1">EP-1</strain>
        <tissue evidence="1">Whole</tissue>
    </source>
</reference>
<organism evidence="1 2">
    <name type="scientific">Halocaridina rubra</name>
    <name type="common">Hawaiian red shrimp</name>
    <dbReference type="NCBI Taxonomy" id="373956"/>
    <lineage>
        <taxon>Eukaryota</taxon>
        <taxon>Metazoa</taxon>
        <taxon>Ecdysozoa</taxon>
        <taxon>Arthropoda</taxon>
        <taxon>Crustacea</taxon>
        <taxon>Multicrustacea</taxon>
        <taxon>Malacostraca</taxon>
        <taxon>Eumalacostraca</taxon>
        <taxon>Eucarida</taxon>
        <taxon>Decapoda</taxon>
        <taxon>Pleocyemata</taxon>
        <taxon>Caridea</taxon>
        <taxon>Atyoidea</taxon>
        <taxon>Atyidae</taxon>
        <taxon>Halocaridina</taxon>
    </lineage>
</organism>
<keyword evidence="2" id="KW-1185">Reference proteome</keyword>
<sequence>MSELFPLPAELLKIEDLCLVVSLVDIAPPGGLTNWPHITHDRLKELLSSNGRFYMIPKGKAHLHRDLMIKVVPSELGFNEENFGGPFETSQATVMSINDLLIQEGLAIADQ</sequence>
<comment type="caution">
    <text evidence="1">The sequence shown here is derived from an EMBL/GenBank/DDBJ whole genome shotgun (WGS) entry which is preliminary data.</text>
</comment>